<dbReference type="Proteomes" id="UP001527925">
    <property type="component" value="Unassembled WGS sequence"/>
</dbReference>
<comment type="cofactor">
    <cofactor evidence="1">
        <name>Zn(2+)</name>
        <dbReference type="ChEBI" id="CHEBI:29105"/>
    </cofactor>
</comment>
<protein>
    <recommendedName>
        <fullName evidence="8">Adenosine deaminase domain-containing protein</fullName>
    </recommendedName>
</protein>
<proteinExistence type="inferred from homology"/>
<evidence type="ECO:0000313" key="9">
    <source>
        <dbReference type="EMBL" id="KAL2918443.1"/>
    </source>
</evidence>
<evidence type="ECO:0000256" key="7">
    <source>
        <dbReference type="ARBA" id="ARBA00048787"/>
    </source>
</evidence>
<gene>
    <name evidence="9" type="ORF">HK105_201844</name>
</gene>
<evidence type="ECO:0000256" key="1">
    <source>
        <dbReference type="ARBA" id="ARBA00001947"/>
    </source>
</evidence>
<reference evidence="9 10" key="1">
    <citation type="submission" date="2023-09" db="EMBL/GenBank/DDBJ databases">
        <title>Pangenome analysis of Batrachochytrium dendrobatidis and related Chytrids.</title>
        <authorList>
            <person name="Yacoub M.N."/>
            <person name="Stajich J.E."/>
            <person name="James T.Y."/>
        </authorList>
    </citation>
    <scope>NUCLEOTIDE SEQUENCE [LARGE SCALE GENOMIC DNA]</scope>
    <source>
        <strain evidence="9 10">JEL0888</strain>
    </source>
</reference>
<feature type="domain" description="Adenosine deaminase" evidence="8">
    <location>
        <begin position="9"/>
        <end position="334"/>
    </location>
</feature>
<organism evidence="9 10">
    <name type="scientific">Polyrhizophydium stewartii</name>
    <dbReference type="NCBI Taxonomy" id="2732419"/>
    <lineage>
        <taxon>Eukaryota</taxon>
        <taxon>Fungi</taxon>
        <taxon>Fungi incertae sedis</taxon>
        <taxon>Chytridiomycota</taxon>
        <taxon>Chytridiomycota incertae sedis</taxon>
        <taxon>Chytridiomycetes</taxon>
        <taxon>Rhizophydiales</taxon>
        <taxon>Rhizophydiales incertae sedis</taxon>
        <taxon>Polyrhizophydium</taxon>
    </lineage>
</organism>
<keyword evidence="5" id="KW-0862">Zinc</keyword>
<dbReference type="InterPro" id="IPR001365">
    <property type="entry name" value="A_deaminase_dom"/>
</dbReference>
<dbReference type="SUPFAM" id="SSF51556">
    <property type="entry name" value="Metallo-dependent hydrolases"/>
    <property type="match status" value="1"/>
</dbReference>
<evidence type="ECO:0000256" key="4">
    <source>
        <dbReference type="ARBA" id="ARBA00022801"/>
    </source>
</evidence>
<dbReference type="EMBL" id="JADGIZ020000006">
    <property type="protein sequence ID" value="KAL2918443.1"/>
    <property type="molecule type" value="Genomic_DNA"/>
</dbReference>
<sequence length="341" mass="37639">MDAFLRRLPKVELHAHLNGSVSRETIRQLLAAHPPDSPLHAEFAEFERQCSLESFSSFFGLFRFVYAVTGTKAAIRAIAKQVVLDFEADGCTYLELRSTPRCGTGDLGSKQEYVDACLAGTQDALQELAARGVAMDVKWILSLDRRHSLEAGLDTVDLAVANMHRGVVGVDLCGDPEVGGFLQLKPAFSKARAAGLKVTLHMAEIESQGQDTIDMLDFGPDRIGHGTFLSGESRDRVIRDAIPIEVCLSSNVIGMTVPSIEEHHFNHFHFQGHPCVLCTDDRGVFACSLVHEYSLVEKHFRLSHADMVQLALKSVDYIFADNETKQRVRSRIDAFKAAEAL</sequence>
<comment type="similarity">
    <text evidence="2">Belongs to the metallo-dependent hydrolases superfamily. Adenosine and AMP deaminases family.</text>
</comment>
<dbReference type="PANTHER" id="PTHR11409">
    <property type="entry name" value="ADENOSINE DEAMINASE"/>
    <property type="match status" value="1"/>
</dbReference>
<comment type="caution">
    <text evidence="9">The sequence shown here is derived from an EMBL/GenBank/DDBJ whole genome shotgun (WGS) entry which is preliminary data.</text>
</comment>
<dbReference type="PANTHER" id="PTHR11409:SF42">
    <property type="entry name" value="ADENOSINE DEAMINASE-LIKE PROTEIN"/>
    <property type="match status" value="1"/>
</dbReference>
<evidence type="ECO:0000256" key="5">
    <source>
        <dbReference type="ARBA" id="ARBA00022833"/>
    </source>
</evidence>
<dbReference type="Pfam" id="PF00962">
    <property type="entry name" value="A_deaminase"/>
    <property type="match status" value="1"/>
</dbReference>
<evidence type="ECO:0000256" key="2">
    <source>
        <dbReference type="ARBA" id="ARBA00006676"/>
    </source>
</evidence>
<keyword evidence="3" id="KW-0479">Metal-binding</keyword>
<name>A0ABR4NFY3_9FUNG</name>
<keyword evidence="6" id="KW-0546">Nucleotide metabolism</keyword>
<dbReference type="InterPro" id="IPR032466">
    <property type="entry name" value="Metal_Hydrolase"/>
</dbReference>
<evidence type="ECO:0000259" key="8">
    <source>
        <dbReference type="Pfam" id="PF00962"/>
    </source>
</evidence>
<accession>A0ABR4NFY3</accession>
<evidence type="ECO:0000313" key="10">
    <source>
        <dbReference type="Proteomes" id="UP001527925"/>
    </source>
</evidence>
<keyword evidence="10" id="KW-1185">Reference proteome</keyword>
<comment type="catalytic activity">
    <reaction evidence="7">
        <text>N(6)-methyl-AMP + H2O + H(+) = IMP + methylamine</text>
        <dbReference type="Rhea" id="RHEA:16001"/>
        <dbReference type="ChEBI" id="CHEBI:15377"/>
        <dbReference type="ChEBI" id="CHEBI:15378"/>
        <dbReference type="ChEBI" id="CHEBI:58053"/>
        <dbReference type="ChEBI" id="CHEBI:59338"/>
        <dbReference type="ChEBI" id="CHEBI:144842"/>
    </reaction>
    <physiologicalReaction direction="left-to-right" evidence="7">
        <dbReference type="Rhea" id="RHEA:16002"/>
    </physiologicalReaction>
</comment>
<dbReference type="Gene3D" id="3.20.20.140">
    <property type="entry name" value="Metal-dependent hydrolases"/>
    <property type="match status" value="1"/>
</dbReference>
<dbReference type="CDD" id="cd00443">
    <property type="entry name" value="ADA_AMPD"/>
    <property type="match status" value="1"/>
</dbReference>
<evidence type="ECO:0000256" key="6">
    <source>
        <dbReference type="ARBA" id="ARBA00023080"/>
    </source>
</evidence>
<keyword evidence="4" id="KW-0378">Hydrolase</keyword>
<dbReference type="InterPro" id="IPR006330">
    <property type="entry name" value="Ado/ade_deaminase"/>
</dbReference>
<evidence type="ECO:0000256" key="3">
    <source>
        <dbReference type="ARBA" id="ARBA00022723"/>
    </source>
</evidence>